<dbReference type="AlphaFoldDB" id="A0A5C5YQE6"/>
<keyword evidence="11" id="KW-0067">ATP-binding</keyword>
<comment type="similarity">
    <text evidence="2">Belongs to the SUA5 family.</text>
</comment>
<dbReference type="RefSeq" id="WP_197527922.1">
    <property type="nucleotide sequence ID" value="NZ_SJPO01000005.1"/>
</dbReference>
<dbReference type="GO" id="GO:0000049">
    <property type="term" value="F:tRNA binding"/>
    <property type="evidence" value="ECO:0007669"/>
    <property type="project" value="TreeGrafter"/>
</dbReference>
<dbReference type="Gene3D" id="3.90.870.10">
    <property type="entry name" value="DHBP synthase"/>
    <property type="match status" value="1"/>
</dbReference>
<dbReference type="InterPro" id="IPR023485">
    <property type="entry name" value="Ptyr_pPase"/>
</dbReference>
<dbReference type="InterPro" id="IPR006070">
    <property type="entry name" value="Sua5-like_dom"/>
</dbReference>
<keyword evidence="5" id="KW-0963">Cytoplasm</keyword>
<dbReference type="CDD" id="cd16344">
    <property type="entry name" value="LMWPAP"/>
    <property type="match status" value="1"/>
</dbReference>
<organism evidence="16 17">
    <name type="scientific">Posidoniimonas polymericola</name>
    <dbReference type="NCBI Taxonomy" id="2528002"/>
    <lineage>
        <taxon>Bacteria</taxon>
        <taxon>Pseudomonadati</taxon>
        <taxon>Planctomycetota</taxon>
        <taxon>Planctomycetia</taxon>
        <taxon>Pirellulales</taxon>
        <taxon>Lacipirellulaceae</taxon>
        <taxon>Posidoniimonas</taxon>
    </lineage>
</organism>
<evidence type="ECO:0000256" key="7">
    <source>
        <dbReference type="ARBA" id="ARBA00022694"/>
    </source>
</evidence>
<evidence type="ECO:0000256" key="2">
    <source>
        <dbReference type="ARBA" id="ARBA00007663"/>
    </source>
</evidence>
<dbReference type="PANTHER" id="PTHR17490:SF16">
    <property type="entry name" value="THREONYLCARBAMOYL-AMP SYNTHASE"/>
    <property type="match status" value="1"/>
</dbReference>
<feature type="active site" description="Nucleophile" evidence="14">
    <location>
        <position position="227"/>
    </location>
</feature>
<keyword evidence="10 16" id="KW-0378">Hydrolase</keyword>
<feature type="active site" description="Proton donor" evidence="14">
    <location>
        <position position="343"/>
    </location>
</feature>
<comment type="catalytic activity">
    <reaction evidence="13">
        <text>L-threonine + hydrogencarbonate + ATP = L-threonylcarbamoyladenylate + diphosphate + H2O</text>
        <dbReference type="Rhea" id="RHEA:36407"/>
        <dbReference type="ChEBI" id="CHEBI:15377"/>
        <dbReference type="ChEBI" id="CHEBI:17544"/>
        <dbReference type="ChEBI" id="CHEBI:30616"/>
        <dbReference type="ChEBI" id="CHEBI:33019"/>
        <dbReference type="ChEBI" id="CHEBI:57926"/>
        <dbReference type="ChEBI" id="CHEBI:73682"/>
        <dbReference type="EC" id="2.7.7.87"/>
    </reaction>
</comment>
<evidence type="ECO:0000256" key="8">
    <source>
        <dbReference type="ARBA" id="ARBA00022695"/>
    </source>
</evidence>
<dbReference type="GO" id="GO:0004725">
    <property type="term" value="F:protein tyrosine phosphatase activity"/>
    <property type="evidence" value="ECO:0007669"/>
    <property type="project" value="InterPro"/>
</dbReference>
<dbReference type="Pfam" id="PF01451">
    <property type="entry name" value="LMWPc"/>
    <property type="match status" value="1"/>
</dbReference>
<keyword evidence="7" id="KW-0819">tRNA processing</keyword>
<dbReference type="InterPro" id="IPR036196">
    <property type="entry name" value="Ptyr_pPase_sf"/>
</dbReference>
<dbReference type="Proteomes" id="UP000318478">
    <property type="component" value="Unassembled WGS sequence"/>
</dbReference>
<keyword evidence="9" id="KW-0547">Nucleotide-binding</keyword>
<evidence type="ECO:0000259" key="15">
    <source>
        <dbReference type="PROSITE" id="PS51163"/>
    </source>
</evidence>
<comment type="subcellular location">
    <subcellularLocation>
        <location evidence="1">Cytoplasm</location>
    </subcellularLocation>
</comment>
<dbReference type="EC" id="2.7.7.87" evidence="4"/>
<comment type="caution">
    <text evidence="16">The sequence shown here is derived from an EMBL/GenBank/DDBJ whole genome shotgun (WGS) entry which is preliminary data.</text>
</comment>
<dbReference type="GO" id="GO:0003725">
    <property type="term" value="F:double-stranded RNA binding"/>
    <property type="evidence" value="ECO:0007669"/>
    <property type="project" value="InterPro"/>
</dbReference>
<sequence length="378" mass="39833">MPPIVIEVARADDVRDVVHRAVQALAEGQLVVMPTETVYGVAASACSAAGMRRLAELKQHGADAPFALAVKSAQELEDYAPGASPLAKRLARRAWPGPVTLVVDTPQDGGLINQLPEEARSHICPNGTVGLRCPAHRIVQDVLRMIPGPLALSSANLHGEPDTVSGREAAKALGDKIALVMDDGPAHYGQPSSVVQVRGGTHTVLREGVVGKPTIDRLSRYLVLMVCTGNTCRSPMAEALLRRNLAKRLGCDPDDLEDHGVMVASAGVHAGGGSPASPEAVALMAEMGCPLDRHLSQQLTEQLVRSADLIVTMTRGHRQALLASWPDAAPRTRLLMPDADLSDPIGGSAEIYRACAEQIEQALDAHAKEIVAGVGGEK</sequence>
<dbReference type="InterPro" id="IPR017945">
    <property type="entry name" value="DHBP_synth_RibB-like_a/b_dom"/>
</dbReference>
<dbReference type="GO" id="GO:0061710">
    <property type="term" value="F:L-threonylcarbamoyladenylate synthase"/>
    <property type="evidence" value="ECO:0007669"/>
    <property type="project" value="UniProtKB-EC"/>
</dbReference>
<name>A0A5C5YQE6_9BACT</name>
<gene>
    <name evidence="16" type="primary">ywlE</name>
    <name evidence="16" type="ORF">Pla123a_25850</name>
</gene>
<evidence type="ECO:0000313" key="16">
    <source>
        <dbReference type="EMBL" id="TWT77154.1"/>
    </source>
</evidence>
<evidence type="ECO:0000313" key="17">
    <source>
        <dbReference type="Proteomes" id="UP000318478"/>
    </source>
</evidence>
<reference evidence="16 17" key="1">
    <citation type="submission" date="2019-02" db="EMBL/GenBank/DDBJ databases">
        <title>Deep-cultivation of Planctomycetes and their phenomic and genomic characterization uncovers novel biology.</title>
        <authorList>
            <person name="Wiegand S."/>
            <person name="Jogler M."/>
            <person name="Boedeker C."/>
            <person name="Pinto D."/>
            <person name="Vollmers J."/>
            <person name="Rivas-Marin E."/>
            <person name="Kohn T."/>
            <person name="Peeters S.H."/>
            <person name="Heuer A."/>
            <person name="Rast P."/>
            <person name="Oberbeckmann S."/>
            <person name="Bunk B."/>
            <person name="Jeske O."/>
            <person name="Meyerdierks A."/>
            <person name="Storesund J.E."/>
            <person name="Kallscheuer N."/>
            <person name="Luecker S."/>
            <person name="Lage O.M."/>
            <person name="Pohl T."/>
            <person name="Merkel B.J."/>
            <person name="Hornburger P."/>
            <person name="Mueller R.-W."/>
            <person name="Bruemmer F."/>
            <person name="Labrenz M."/>
            <person name="Spormann A.M."/>
            <person name="Op Den Camp H."/>
            <person name="Overmann J."/>
            <person name="Amann R."/>
            <person name="Jetten M.S.M."/>
            <person name="Mascher T."/>
            <person name="Medema M.H."/>
            <person name="Devos D.P."/>
            <person name="Kaster A.-K."/>
            <person name="Ovreas L."/>
            <person name="Rohde M."/>
            <person name="Galperin M.Y."/>
            <person name="Jogler C."/>
        </authorList>
    </citation>
    <scope>NUCLEOTIDE SEQUENCE [LARGE SCALE GENOMIC DNA]</scope>
    <source>
        <strain evidence="16 17">Pla123a</strain>
    </source>
</reference>
<evidence type="ECO:0000256" key="9">
    <source>
        <dbReference type="ARBA" id="ARBA00022741"/>
    </source>
</evidence>
<dbReference type="PRINTS" id="PR00719">
    <property type="entry name" value="LMWPTPASE"/>
</dbReference>
<evidence type="ECO:0000256" key="11">
    <source>
        <dbReference type="ARBA" id="ARBA00022840"/>
    </source>
</evidence>
<accession>A0A5C5YQE6</accession>
<dbReference type="PANTHER" id="PTHR17490">
    <property type="entry name" value="SUA5"/>
    <property type="match status" value="1"/>
</dbReference>
<dbReference type="PROSITE" id="PS51163">
    <property type="entry name" value="YRDC"/>
    <property type="match status" value="1"/>
</dbReference>
<dbReference type="GO" id="GO:0008033">
    <property type="term" value="P:tRNA processing"/>
    <property type="evidence" value="ECO:0007669"/>
    <property type="project" value="UniProtKB-KW"/>
</dbReference>
<evidence type="ECO:0000256" key="5">
    <source>
        <dbReference type="ARBA" id="ARBA00022490"/>
    </source>
</evidence>
<keyword evidence="8" id="KW-0548">Nucleotidyltransferase</keyword>
<evidence type="ECO:0000256" key="14">
    <source>
        <dbReference type="PIRSR" id="PIRSR617867-1"/>
    </source>
</evidence>
<feature type="active site" evidence="14">
    <location>
        <position position="233"/>
    </location>
</feature>
<evidence type="ECO:0000256" key="12">
    <source>
        <dbReference type="ARBA" id="ARBA00029774"/>
    </source>
</evidence>
<dbReference type="NCBIfam" id="TIGR00057">
    <property type="entry name" value="L-threonylcarbamoyladenylate synthase"/>
    <property type="match status" value="1"/>
</dbReference>
<evidence type="ECO:0000256" key="13">
    <source>
        <dbReference type="ARBA" id="ARBA00048366"/>
    </source>
</evidence>
<dbReference type="SUPFAM" id="SSF52788">
    <property type="entry name" value="Phosphotyrosine protein phosphatases I"/>
    <property type="match status" value="1"/>
</dbReference>
<keyword evidence="6" id="KW-0808">Transferase</keyword>
<evidence type="ECO:0000256" key="1">
    <source>
        <dbReference type="ARBA" id="ARBA00004496"/>
    </source>
</evidence>
<dbReference type="GO" id="GO:0006450">
    <property type="term" value="P:regulation of translational fidelity"/>
    <property type="evidence" value="ECO:0007669"/>
    <property type="project" value="TreeGrafter"/>
</dbReference>
<dbReference type="InterPro" id="IPR050156">
    <property type="entry name" value="TC-AMP_synthase_SUA5"/>
</dbReference>
<dbReference type="SMART" id="SM00226">
    <property type="entry name" value="LMWPc"/>
    <property type="match status" value="1"/>
</dbReference>
<dbReference type="InterPro" id="IPR017867">
    <property type="entry name" value="Tyr_phospatase_low_mol_wt"/>
</dbReference>
<feature type="domain" description="YrdC-like" evidence="15">
    <location>
        <begin position="15"/>
        <end position="210"/>
    </location>
</feature>
<comment type="similarity">
    <text evidence="3">Belongs to the low molecular weight phosphotyrosine protein phosphatase family.</text>
</comment>
<dbReference type="EMBL" id="SJPO01000005">
    <property type="protein sequence ID" value="TWT77154.1"/>
    <property type="molecule type" value="Genomic_DNA"/>
</dbReference>
<evidence type="ECO:0000256" key="4">
    <source>
        <dbReference type="ARBA" id="ARBA00012584"/>
    </source>
</evidence>
<evidence type="ECO:0000256" key="10">
    <source>
        <dbReference type="ARBA" id="ARBA00022801"/>
    </source>
</evidence>
<evidence type="ECO:0000256" key="3">
    <source>
        <dbReference type="ARBA" id="ARBA00011063"/>
    </source>
</evidence>
<evidence type="ECO:0000256" key="6">
    <source>
        <dbReference type="ARBA" id="ARBA00022679"/>
    </source>
</evidence>
<dbReference type="Gene3D" id="3.40.50.2300">
    <property type="match status" value="1"/>
</dbReference>
<dbReference type="SUPFAM" id="SSF55821">
    <property type="entry name" value="YrdC/RibB"/>
    <property type="match status" value="1"/>
</dbReference>
<dbReference type="GO" id="GO:0005524">
    <property type="term" value="F:ATP binding"/>
    <property type="evidence" value="ECO:0007669"/>
    <property type="project" value="UniProtKB-KW"/>
</dbReference>
<protein>
    <recommendedName>
        <fullName evidence="12">L-threonylcarbamoyladenylate synthase</fullName>
        <ecNumber evidence="4">2.7.7.87</ecNumber>
    </recommendedName>
    <alternativeName>
        <fullName evidence="12">L-threonylcarbamoyladenylate synthase</fullName>
    </alternativeName>
</protein>
<dbReference type="Pfam" id="PF01300">
    <property type="entry name" value="Sua5_yciO_yrdC"/>
    <property type="match status" value="1"/>
</dbReference>
<keyword evidence="17" id="KW-1185">Reference proteome</keyword>
<proteinExistence type="inferred from homology"/>
<dbReference type="GO" id="GO:0005737">
    <property type="term" value="C:cytoplasm"/>
    <property type="evidence" value="ECO:0007669"/>
    <property type="project" value="UniProtKB-SubCell"/>
</dbReference>